<gene>
    <name evidence="2" type="ORF">SAMN06296036_104297</name>
</gene>
<protein>
    <submittedName>
        <fullName evidence="2">Uncharacterized protein</fullName>
    </submittedName>
</protein>
<dbReference type="OrthoDB" id="9801244at2"/>
<accession>A0A1Y6BKV9</accession>
<reference evidence="3" key="1">
    <citation type="submission" date="2017-04" db="EMBL/GenBank/DDBJ databases">
        <authorList>
            <person name="Varghese N."/>
            <person name="Submissions S."/>
        </authorList>
    </citation>
    <scope>NUCLEOTIDE SEQUENCE [LARGE SCALE GENOMIC DNA]</scope>
    <source>
        <strain evidence="3">RKEM611</strain>
    </source>
</reference>
<feature type="region of interest" description="Disordered" evidence="1">
    <location>
        <begin position="23"/>
        <end position="77"/>
    </location>
</feature>
<evidence type="ECO:0000313" key="3">
    <source>
        <dbReference type="Proteomes" id="UP000192907"/>
    </source>
</evidence>
<sequence>MRYLILVLTLALWNCTKPPKLIESNPSESLLDGNVPTSRQNPMEPEFQQEQKAPKNDDDDTSQEAEDLLPPPGETREDLCKQWSAGESLGSIQFISEASGLAISASQDDMYYHIDDSGNANAVYRARQDGSLRDQVFLGQNTDWESLSLGPCLDSKQCLYVADIGDNMFIRGTYTLYSIDESQLTSGNGVRTIRFRYEDGASHNAEGTAVHPQTGDLYIFTKEDQTDVFRISRQDLDQNSDMLTASYVRSFPFPISTGASISPSGDRILILDYQDVYEIRMNLSKADQVAEELIPGTNYQRVTIPGQPQQEAVSFLPNENSFIFSSEQSGNQLYKVSCLTDSN</sequence>
<dbReference type="RefSeq" id="WP_132316478.1">
    <property type="nucleotide sequence ID" value="NZ_FWZT01000004.1"/>
</dbReference>
<organism evidence="2 3">
    <name type="scientific">Pseudobacteriovorax antillogorgiicola</name>
    <dbReference type="NCBI Taxonomy" id="1513793"/>
    <lineage>
        <taxon>Bacteria</taxon>
        <taxon>Pseudomonadati</taxon>
        <taxon>Bdellovibrionota</taxon>
        <taxon>Oligoflexia</taxon>
        <taxon>Oligoflexales</taxon>
        <taxon>Pseudobacteriovoracaceae</taxon>
        <taxon>Pseudobacteriovorax</taxon>
    </lineage>
</organism>
<evidence type="ECO:0000256" key="1">
    <source>
        <dbReference type="SAM" id="MobiDB-lite"/>
    </source>
</evidence>
<dbReference type="SUPFAM" id="SSF101898">
    <property type="entry name" value="NHL repeat"/>
    <property type="match status" value="1"/>
</dbReference>
<feature type="compositionally biased region" description="Acidic residues" evidence="1">
    <location>
        <begin position="57"/>
        <end position="67"/>
    </location>
</feature>
<evidence type="ECO:0000313" key="2">
    <source>
        <dbReference type="EMBL" id="SMF08457.1"/>
    </source>
</evidence>
<dbReference type="Proteomes" id="UP000192907">
    <property type="component" value="Unassembled WGS sequence"/>
</dbReference>
<dbReference type="STRING" id="1513793.SAMN06296036_104297"/>
<name>A0A1Y6BKV9_9BACT</name>
<proteinExistence type="predicted"/>
<keyword evidence="3" id="KW-1185">Reference proteome</keyword>
<dbReference type="AlphaFoldDB" id="A0A1Y6BKV9"/>
<dbReference type="EMBL" id="FWZT01000004">
    <property type="protein sequence ID" value="SMF08457.1"/>
    <property type="molecule type" value="Genomic_DNA"/>
</dbReference>